<name>A0A6A1Z9B7_9LACO</name>
<dbReference type="EMBL" id="WBOB01000002">
    <property type="protein sequence ID" value="KAB1978309.1"/>
    <property type="molecule type" value="Genomic_DNA"/>
</dbReference>
<dbReference type="InterPro" id="IPR010982">
    <property type="entry name" value="Lambda_DNA-bd_dom_sf"/>
</dbReference>
<feature type="domain" description="HTH cro/C1-type" evidence="2">
    <location>
        <begin position="8"/>
        <end position="62"/>
    </location>
</feature>
<dbReference type="InterPro" id="IPR001387">
    <property type="entry name" value="Cro/C1-type_HTH"/>
</dbReference>
<comment type="caution">
    <text evidence="3">The sequence shown here is derived from an EMBL/GenBank/DDBJ whole genome shotgun (WGS) entry which is preliminary data.</text>
</comment>
<dbReference type="PANTHER" id="PTHR46558:SF14">
    <property type="entry name" value="HTH-TYPE TRANSCRIPTIONAL REGULATOR ANSR"/>
    <property type="match status" value="1"/>
</dbReference>
<dbReference type="RefSeq" id="WP_151495071.1">
    <property type="nucleotide sequence ID" value="NZ_JBBOJP010000049.1"/>
</dbReference>
<proteinExistence type="predicted"/>
<dbReference type="AlphaFoldDB" id="A0A6A1Z9B7"/>
<gene>
    <name evidence="3" type="ORF">F8251_01015</name>
</gene>
<dbReference type="CDD" id="cd00093">
    <property type="entry name" value="HTH_XRE"/>
    <property type="match status" value="1"/>
</dbReference>
<keyword evidence="1" id="KW-0238">DNA-binding</keyword>
<protein>
    <submittedName>
        <fullName evidence="3">Helix-turn-helix transcriptional regulator</fullName>
    </submittedName>
</protein>
<dbReference type="Pfam" id="PF01381">
    <property type="entry name" value="HTH_3"/>
    <property type="match status" value="1"/>
</dbReference>
<evidence type="ECO:0000313" key="3">
    <source>
        <dbReference type="EMBL" id="KAB1978309.1"/>
    </source>
</evidence>
<dbReference type="Proteomes" id="UP000430323">
    <property type="component" value="Unassembled WGS sequence"/>
</dbReference>
<organism evidence="3 4">
    <name type="scientific">Lactobacillus crispatus</name>
    <dbReference type="NCBI Taxonomy" id="47770"/>
    <lineage>
        <taxon>Bacteria</taxon>
        <taxon>Bacillati</taxon>
        <taxon>Bacillota</taxon>
        <taxon>Bacilli</taxon>
        <taxon>Lactobacillales</taxon>
        <taxon>Lactobacillaceae</taxon>
        <taxon>Lactobacillus</taxon>
    </lineage>
</organism>
<evidence type="ECO:0000259" key="2">
    <source>
        <dbReference type="PROSITE" id="PS50943"/>
    </source>
</evidence>
<evidence type="ECO:0000256" key="1">
    <source>
        <dbReference type="ARBA" id="ARBA00023125"/>
    </source>
</evidence>
<dbReference type="Gene3D" id="1.10.260.40">
    <property type="entry name" value="lambda repressor-like DNA-binding domains"/>
    <property type="match status" value="1"/>
</dbReference>
<accession>A0A6A1Z9B7</accession>
<dbReference type="PANTHER" id="PTHR46558">
    <property type="entry name" value="TRACRIPTIONAL REGULATORY PROTEIN-RELATED-RELATED"/>
    <property type="match status" value="1"/>
</dbReference>
<dbReference type="PROSITE" id="PS50943">
    <property type="entry name" value="HTH_CROC1"/>
    <property type="match status" value="1"/>
</dbReference>
<evidence type="ECO:0000313" key="4">
    <source>
        <dbReference type="Proteomes" id="UP000430323"/>
    </source>
</evidence>
<reference evidence="3 4" key="1">
    <citation type="submission" date="2019-09" db="EMBL/GenBank/DDBJ databases">
        <title>Investigation of probiotic properties of different lactic acid bacteria.</title>
        <authorList>
            <person name="Jaomanjaka F."/>
            <person name="Blanc P."/>
        </authorList>
    </citation>
    <scope>NUCLEOTIDE SEQUENCE [LARGE SCALE GENOMIC DNA]</scope>
    <source>
        <strain evidence="3 4">BIO6272</strain>
    </source>
</reference>
<dbReference type="SUPFAM" id="SSF47413">
    <property type="entry name" value="lambda repressor-like DNA-binding domains"/>
    <property type="match status" value="1"/>
</dbReference>
<dbReference type="SMART" id="SM00530">
    <property type="entry name" value="HTH_XRE"/>
    <property type="match status" value="1"/>
</dbReference>
<sequence length="115" mass="13251">MSTFSNRLESERKKAGWTKTYTAKILHLPLTTYANYEYGNREPDIETISEMSKLFNVTNDYLMGKTDNPSSSTDFSDTDLDTLLDSAHSYDGKPMNDHDREIIKTYLKGYFQGKE</sequence>
<dbReference type="GO" id="GO:0003677">
    <property type="term" value="F:DNA binding"/>
    <property type="evidence" value="ECO:0007669"/>
    <property type="project" value="UniProtKB-KW"/>
</dbReference>